<accession>A0ABW5WCZ7</accession>
<evidence type="ECO:0000313" key="4">
    <source>
        <dbReference type="Proteomes" id="UP001597478"/>
    </source>
</evidence>
<sequence length="361" mass="36596">MTTSVSADARAVWRAARTPVVIVVLVLLTGVVLSLARSGGDGRDLDPASAEPGGSRALARLLAAQGVRVEPVTSSADVSAAGATLLVTSPGLVADAALRTLAAEAASVVLIAPDQRALDAVAPGMTAGDVLTTTTRHPGCGRADAVAAGPVTLGGTAYRAPATCYDGALAASDAVTVLGSGHPLTNTALDDEGNAALALRLLGGHERLVWYQPSAGDPGLRGGQESLYDLLPGSWVFGAVQLGVAAALFALWRARRLGPVVTEPLPVVVRGAETVEGRARLYRRAGARDHAAEALRRATRDRLLPALGLPADAEPEAVVAAVAARTGRDAHDVLYGPSPADDAALVRLAGSLDALENEVGQ</sequence>
<organism evidence="3 4">
    <name type="scientific">Prauserella oleivorans</name>
    <dbReference type="NCBI Taxonomy" id="1478153"/>
    <lineage>
        <taxon>Bacteria</taxon>
        <taxon>Bacillati</taxon>
        <taxon>Actinomycetota</taxon>
        <taxon>Actinomycetes</taxon>
        <taxon>Pseudonocardiales</taxon>
        <taxon>Pseudonocardiaceae</taxon>
        <taxon>Prauserella</taxon>
    </lineage>
</organism>
<dbReference type="RefSeq" id="WP_377478371.1">
    <property type="nucleotide sequence ID" value="NZ_JBHUNT010000001.1"/>
</dbReference>
<feature type="transmembrane region" description="Helical" evidence="1">
    <location>
        <begin position="20"/>
        <end position="36"/>
    </location>
</feature>
<gene>
    <name evidence="3" type="ORF">ACFS2C_19730</name>
</gene>
<dbReference type="Proteomes" id="UP001597478">
    <property type="component" value="Unassembled WGS sequence"/>
</dbReference>
<dbReference type="EMBL" id="JBHUOF010000034">
    <property type="protein sequence ID" value="MFD2801624.1"/>
    <property type="molecule type" value="Genomic_DNA"/>
</dbReference>
<proteinExistence type="predicted"/>
<reference evidence="4" key="1">
    <citation type="journal article" date="2019" name="Int. J. Syst. Evol. Microbiol.">
        <title>The Global Catalogue of Microorganisms (GCM) 10K type strain sequencing project: providing services to taxonomists for standard genome sequencing and annotation.</title>
        <authorList>
            <consortium name="The Broad Institute Genomics Platform"/>
            <consortium name="The Broad Institute Genome Sequencing Center for Infectious Disease"/>
            <person name="Wu L."/>
            <person name="Ma J."/>
        </authorList>
    </citation>
    <scope>NUCLEOTIDE SEQUENCE [LARGE SCALE GENOMIC DNA]</scope>
    <source>
        <strain evidence="4">IBRC-M 10906</strain>
    </source>
</reference>
<keyword evidence="1" id="KW-1133">Transmembrane helix</keyword>
<keyword evidence="1" id="KW-0472">Membrane</keyword>
<dbReference type="InterPro" id="IPR025646">
    <property type="entry name" value="DUF4350"/>
</dbReference>
<feature type="domain" description="DUF4350" evidence="2">
    <location>
        <begin position="47"/>
        <end position="202"/>
    </location>
</feature>
<name>A0ABW5WCZ7_9PSEU</name>
<keyword evidence="4" id="KW-1185">Reference proteome</keyword>
<dbReference type="Pfam" id="PF14258">
    <property type="entry name" value="DUF4350"/>
    <property type="match status" value="1"/>
</dbReference>
<protein>
    <submittedName>
        <fullName evidence="3">DUF4350 domain-containing protein</fullName>
    </submittedName>
</protein>
<evidence type="ECO:0000256" key="1">
    <source>
        <dbReference type="SAM" id="Phobius"/>
    </source>
</evidence>
<comment type="caution">
    <text evidence="3">The sequence shown here is derived from an EMBL/GenBank/DDBJ whole genome shotgun (WGS) entry which is preliminary data.</text>
</comment>
<keyword evidence="1" id="KW-0812">Transmembrane</keyword>
<evidence type="ECO:0000313" key="3">
    <source>
        <dbReference type="EMBL" id="MFD2801624.1"/>
    </source>
</evidence>
<evidence type="ECO:0000259" key="2">
    <source>
        <dbReference type="Pfam" id="PF14258"/>
    </source>
</evidence>